<dbReference type="EMBL" id="UINC01060762">
    <property type="protein sequence ID" value="SVB85612.1"/>
    <property type="molecule type" value="Genomic_DNA"/>
</dbReference>
<feature type="non-terminal residue" evidence="1">
    <location>
        <position position="80"/>
    </location>
</feature>
<feature type="non-terminal residue" evidence="1">
    <location>
        <position position="1"/>
    </location>
</feature>
<accession>A0A382HEM8</accession>
<dbReference type="AlphaFoldDB" id="A0A382HEM8"/>
<evidence type="ECO:0000313" key="1">
    <source>
        <dbReference type="EMBL" id="SVB85612.1"/>
    </source>
</evidence>
<protein>
    <submittedName>
        <fullName evidence="1">Uncharacterized protein</fullName>
    </submittedName>
</protein>
<reference evidence="1" key="1">
    <citation type="submission" date="2018-05" db="EMBL/GenBank/DDBJ databases">
        <authorList>
            <person name="Lanie J.A."/>
            <person name="Ng W.-L."/>
            <person name="Kazmierczak K.M."/>
            <person name="Andrzejewski T.M."/>
            <person name="Davidsen T.M."/>
            <person name="Wayne K.J."/>
            <person name="Tettelin H."/>
            <person name="Glass J.I."/>
            <person name="Rusch D."/>
            <person name="Podicherti R."/>
            <person name="Tsui H.-C.T."/>
            <person name="Winkler M.E."/>
        </authorList>
    </citation>
    <scope>NUCLEOTIDE SEQUENCE</scope>
</reference>
<name>A0A382HEM8_9ZZZZ</name>
<organism evidence="1">
    <name type="scientific">marine metagenome</name>
    <dbReference type="NCBI Taxonomy" id="408172"/>
    <lineage>
        <taxon>unclassified sequences</taxon>
        <taxon>metagenomes</taxon>
        <taxon>ecological metagenomes</taxon>
    </lineage>
</organism>
<sequence length="80" mass="8718">VPQVVSGWDEDIKDPALPILFVADEDAVPVPDTLRGQVDVPRPEDPALPCVTVAYPEVKASSDDNAQLLVFFVVVHERPL</sequence>
<gene>
    <name evidence="1" type="ORF">METZ01_LOCUS238466</name>
</gene>
<proteinExistence type="predicted"/>